<dbReference type="Gene3D" id="3.30.460.10">
    <property type="entry name" value="Beta Polymerase, domain 2"/>
    <property type="match status" value="1"/>
</dbReference>
<dbReference type="Proteomes" id="UP000694856">
    <property type="component" value="Chromosome 3"/>
</dbReference>
<dbReference type="InterPro" id="IPR018952">
    <property type="entry name" value="2-5-oligoAdlate_synth_1_dom2/C"/>
</dbReference>
<dbReference type="GO" id="GO:0005829">
    <property type="term" value="C:cytosol"/>
    <property type="evidence" value="ECO:0007669"/>
    <property type="project" value="TreeGrafter"/>
</dbReference>
<feature type="domain" description="C2H2-type" evidence="4">
    <location>
        <begin position="75"/>
        <end position="103"/>
    </location>
</feature>
<dbReference type="SUPFAM" id="SSF81631">
    <property type="entry name" value="PAP/OAS1 substrate-binding domain"/>
    <property type="match status" value="1"/>
</dbReference>
<evidence type="ECO:0000256" key="2">
    <source>
        <dbReference type="ARBA" id="ARBA00022884"/>
    </source>
</evidence>
<keyword evidence="3" id="KW-0863">Zinc-finger</keyword>
<accession>A0A8B8S450</accession>
<evidence type="ECO:0000256" key="1">
    <source>
        <dbReference type="ARBA" id="ARBA00009526"/>
    </source>
</evidence>
<sequence length="527" mass="60969">MDQAAAWTRPQTRTTGKRPIGTYLLASTSDCHRTGFVLPDDQQAKTLRRHSQQKDGLFDLNPVLHWERMWARKPYNCERCGSDFVSCTALKHHFQQKHLGKVHCEKCGQEVLREKLQDHSKSIHDRSTMETHKLNWENLEERNIKNMATKISQTCRMCSRHFGTILSRENHEIQEHHFTASKRAQMSTGFSPHNMLECKGPQELQRFADKKIHPASGSQHAACVAEVGALLQLIQGCFPVPASRVIQGGSYVKGTDTQGRSEIDIVLLSDLFANVNPCKKQLREGLEALRENLKRTSHGNRILMGKRTPLSLRFNFLCTESLHSHSFEIMAYYDVLGPTPSTDLKLHLYRKLHLCNDSDEAQLCALALLPYQVDFVKASVSRVKELIRLMMHWFKTSFASTTEENKFRRLPSSYTVELLTIYIWERAEKPLFFSLVQGMRAVLKLLVRYAEIDVVWHRHYHRKFPIFVKVYQKHTRPFILDPVNPTINVCDTCNAWDEVAHVARRSLLKPLFSRVRAEPPWLFTNDW</sequence>
<comment type="similarity">
    <text evidence="1">Belongs to the 2-5A synthase family.</text>
</comment>
<dbReference type="AlphaFoldDB" id="A0A8B8S450"/>
<dbReference type="SUPFAM" id="SSF81301">
    <property type="entry name" value="Nucleotidyltransferase"/>
    <property type="match status" value="1"/>
</dbReference>
<name>A0A8B8S450_CAMFR</name>
<proteinExistence type="inferred from homology"/>
<dbReference type="KEGG" id="cfr:116660005"/>
<dbReference type="RefSeq" id="XP_032324377.1">
    <property type="nucleotide sequence ID" value="XM_032468486.1"/>
</dbReference>
<dbReference type="GO" id="GO:0001730">
    <property type="term" value="F:2'-5'-oligoadenylate synthetase activity"/>
    <property type="evidence" value="ECO:0007669"/>
    <property type="project" value="TreeGrafter"/>
</dbReference>
<dbReference type="GO" id="GO:0005654">
    <property type="term" value="C:nucleoplasm"/>
    <property type="evidence" value="ECO:0007669"/>
    <property type="project" value="TreeGrafter"/>
</dbReference>
<dbReference type="GeneID" id="116660005"/>
<dbReference type="PROSITE" id="PS50157">
    <property type="entry name" value="ZINC_FINGER_C2H2_2"/>
    <property type="match status" value="1"/>
</dbReference>
<gene>
    <name evidence="6" type="primary">LOC116660005</name>
</gene>
<organism evidence="5 6">
    <name type="scientific">Camelus ferus</name>
    <name type="common">Wild bactrian camel</name>
    <name type="synonym">Camelus bactrianus ferus</name>
    <dbReference type="NCBI Taxonomy" id="419612"/>
    <lineage>
        <taxon>Eukaryota</taxon>
        <taxon>Metazoa</taxon>
        <taxon>Chordata</taxon>
        <taxon>Craniata</taxon>
        <taxon>Vertebrata</taxon>
        <taxon>Euteleostomi</taxon>
        <taxon>Mammalia</taxon>
        <taxon>Eutheria</taxon>
        <taxon>Laurasiatheria</taxon>
        <taxon>Artiodactyla</taxon>
        <taxon>Tylopoda</taxon>
        <taxon>Camelidae</taxon>
        <taxon>Camelus</taxon>
    </lineage>
</organism>
<keyword evidence="2" id="KW-0694">RNA-binding</keyword>
<dbReference type="SMART" id="SM00355">
    <property type="entry name" value="ZnF_C2H2"/>
    <property type="match status" value="3"/>
</dbReference>
<reference evidence="6" key="1">
    <citation type="submission" date="2025-08" db="UniProtKB">
        <authorList>
            <consortium name="RefSeq"/>
        </authorList>
    </citation>
    <scope>IDENTIFICATION</scope>
    <source>
        <tissue evidence="6">Ear skin</tissue>
    </source>
</reference>
<dbReference type="GO" id="GO:0008270">
    <property type="term" value="F:zinc ion binding"/>
    <property type="evidence" value="ECO:0007669"/>
    <property type="project" value="UniProtKB-KW"/>
</dbReference>
<dbReference type="PANTHER" id="PTHR11258">
    <property type="entry name" value="2-5 OLIGOADENYLATE SYNTHETASE"/>
    <property type="match status" value="1"/>
</dbReference>
<keyword evidence="3" id="KW-0479">Metal-binding</keyword>
<evidence type="ECO:0000313" key="5">
    <source>
        <dbReference type="Proteomes" id="UP000694856"/>
    </source>
</evidence>
<keyword evidence="5" id="KW-1185">Reference proteome</keyword>
<dbReference type="InterPro" id="IPR013087">
    <property type="entry name" value="Znf_C2H2_type"/>
</dbReference>
<evidence type="ECO:0000259" key="4">
    <source>
        <dbReference type="PROSITE" id="PS50157"/>
    </source>
</evidence>
<evidence type="ECO:0000313" key="6">
    <source>
        <dbReference type="RefSeq" id="XP_032324377.1"/>
    </source>
</evidence>
<keyword evidence="3" id="KW-0862">Zinc</keyword>
<dbReference type="PROSITE" id="PS50152">
    <property type="entry name" value="25A_SYNTH_3"/>
    <property type="match status" value="1"/>
</dbReference>
<evidence type="ECO:0000256" key="3">
    <source>
        <dbReference type="PROSITE-ProRule" id="PRU00042"/>
    </source>
</evidence>
<dbReference type="Gene3D" id="1.10.1410.20">
    <property type="entry name" value="2'-5'-oligoadenylate synthetase 1, domain 2"/>
    <property type="match status" value="1"/>
</dbReference>
<dbReference type="GO" id="GO:0003725">
    <property type="term" value="F:double-stranded RNA binding"/>
    <property type="evidence" value="ECO:0007669"/>
    <property type="project" value="TreeGrafter"/>
</dbReference>
<dbReference type="PROSITE" id="PS00028">
    <property type="entry name" value="ZINC_FINGER_C2H2_1"/>
    <property type="match status" value="1"/>
</dbReference>
<protein>
    <submittedName>
        <fullName evidence="6">2'-5'-oligoadenylate synthase 1A-like</fullName>
    </submittedName>
</protein>
<dbReference type="FunFam" id="1.10.1410.20:FF:000004">
    <property type="entry name" value="2'-5'-oligoadenylate synthase 3-like isoform X1"/>
    <property type="match status" value="1"/>
</dbReference>
<dbReference type="GO" id="GO:0016020">
    <property type="term" value="C:membrane"/>
    <property type="evidence" value="ECO:0007669"/>
    <property type="project" value="TreeGrafter"/>
</dbReference>
<dbReference type="Pfam" id="PF10421">
    <property type="entry name" value="OAS1_C"/>
    <property type="match status" value="1"/>
</dbReference>
<dbReference type="InterPro" id="IPR043519">
    <property type="entry name" value="NT_sf"/>
</dbReference>
<dbReference type="PANTHER" id="PTHR11258:SF21">
    <property type="entry name" value="C2H2-TYPE DOMAIN-CONTAINING PROTEIN"/>
    <property type="match status" value="1"/>
</dbReference>